<evidence type="ECO:0000256" key="2">
    <source>
        <dbReference type="ARBA" id="ARBA00004604"/>
    </source>
</evidence>
<dbReference type="EMBL" id="WWBZ02000040">
    <property type="protein sequence ID" value="KAF4305273.1"/>
    <property type="molecule type" value="Genomic_DNA"/>
</dbReference>
<comment type="caution">
    <text evidence="28">The sequence shown here is derived from an EMBL/GenBank/DDBJ whole genome shotgun (WGS) entry which is preliminary data.</text>
</comment>
<accession>A0A8H4IS85</accession>
<dbReference type="InterPro" id="IPR027417">
    <property type="entry name" value="P-loop_NTPase"/>
</dbReference>
<evidence type="ECO:0000259" key="26">
    <source>
        <dbReference type="PROSITE" id="PS51195"/>
    </source>
</evidence>
<organism evidence="28 29">
    <name type="scientific">Botryosphaeria dothidea</name>
    <dbReference type="NCBI Taxonomy" id="55169"/>
    <lineage>
        <taxon>Eukaryota</taxon>
        <taxon>Fungi</taxon>
        <taxon>Dikarya</taxon>
        <taxon>Ascomycota</taxon>
        <taxon>Pezizomycotina</taxon>
        <taxon>Dothideomycetes</taxon>
        <taxon>Dothideomycetes incertae sedis</taxon>
        <taxon>Botryosphaeriales</taxon>
        <taxon>Botryosphaeriaceae</taxon>
        <taxon>Botryosphaeria</taxon>
    </lineage>
</organism>
<proteinExistence type="inferred from homology"/>
<evidence type="ECO:0000256" key="3">
    <source>
        <dbReference type="ARBA" id="ARBA00010642"/>
    </source>
</evidence>
<evidence type="ECO:0000256" key="17">
    <source>
        <dbReference type="ARBA" id="ARBA00024310"/>
    </source>
</evidence>
<evidence type="ECO:0000256" key="18">
    <source>
        <dbReference type="ARBA" id="ARBA00024357"/>
    </source>
</evidence>
<feature type="transmembrane region" description="Helical" evidence="23">
    <location>
        <begin position="1054"/>
        <end position="1074"/>
    </location>
</feature>
<keyword evidence="6" id="KW-0698">rRNA processing</keyword>
<sequence>MAPATAIDSKKRKRKSASKSHKEDPVAAVTETASASKSTTGKARKPGKSTKRKHEPEEEEEEEAEDEVMSDSNEEVESEDKADSEDESAADVEGGAELDVDALNSRVSLPTTGDPETFDQLQLSEKTQKAIQKMGFTNMTEVQKKTIPPLLAGRDVLGAAKTGSGKTLAFLIPVVEMLYSLRFKPRNGTGAIIISPTRELALQIFQVAMELLEFHTQTFGIVMGGANRKAEQTKLEKGVNLLIATPGRLLDHLQNTPGFIFKNLRTLVLDEADRILEVGFEDELKAIVKILGNPEQRQTALFSATQTTKVEDLARISLKPGPLFISVDHYKEHSTADNLELGYVVCESDLRFRLLFTFLKKHQKKKIIVFTSSCSSVDYLTSLLNYIDLPVLGLSGKMKQQKRTATFFEFSNSQHGVLIATDVAARGLDIPAVDWVIQLDPPDDSRSFIHRAGRTGRAGKSGRCLLVLQPSEVRFVKILEEARVPIVEFEFPEKKLLNIQSQLEKLIASNYYLNKSAKDAFRSYLNAYASHSLRSVYSVENLDLKKLARGFGFTAPPRVDIQLGSSMKDKKQEGRRAYGSQPRQAKRFKRQENSEGFNLCVTRQCNVSNHVVNLSDKYSPEYLLQEAAHHRLYSTPNTRSIPQLDLRNMRPSFFAGALSALSALLPTAAAERMIESKSLNPCMSNSSFSATLFNVVFTPDNKTLSFNIVGVSDISGNVTADLEVFAYGFRALKQTLDPCSSADLKGLCPMNTGQINIESNFQFDEDTIKNVPNIAYTVPDLDGKVQVYINDTDTGTPLACVEAELSNGKTVYQKGVGWVTAVIAGSGLAASAITSGLGHSNTAAHVASNALSLFGYFQAQAYIGMTAVELPPIVASWTQNFQWSMGIIHIGFVQELATWYQRATGGTPSTVLSSLATTSVDVQKRSLAVVKRFAKRALEARSNNEVTQAETTNVVTIHGIERVGFRANIELTNIFLTGYSFFIIFVILVVLGVAVFKGVLELLAKNGRMRGNKFQEFRNGWLTVLKGILFRIVLIGFPQMVVLCFWELTMKDSAAEIVLAIFTIVTMVCILGWASSKVIRIAQRSIQMHKNPAYILYSDPVSLNKWGFLYVQFKATAYYFIVPVLSFTLVKGMFIALGQGSGTTQAIALVLLEAGMLIAVSILRPYMDKKTNAFNISISAINFLSSIFLLVFTDIFNQPGLVTGVMGVIFFVYNAVFALVLLVMVLASSYFALTSKNPDTRYQPMRDDRGSFIKSQTQLTTELDALGATARGDGKGGPYKRTGIDDDEESFSSGSATQPKGAEAGYYGAPRSPVDPSVPMFPASGDNRTGPPPSYSSPRSSNNSGAYGRTGTMGSDRFRAQNNASPWQRGAGYDH</sequence>
<dbReference type="FunFam" id="3.40.50.300:FF:000379">
    <property type="entry name" value="RNA helicase"/>
    <property type="match status" value="1"/>
</dbReference>
<evidence type="ECO:0000259" key="25">
    <source>
        <dbReference type="PROSITE" id="PS51194"/>
    </source>
</evidence>
<keyword evidence="5" id="KW-0690">Ribosome biogenesis</keyword>
<keyword evidence="12" id="KW-0067">ATP-binding</keyword>
<dbReference type="CDD" id="cd17942">
    <property type="entry name" value="DEADc_DDX18"/>
    <property type="match status" value="1"/>
</dbReference>
<evidence type="ECO:0000313" key="29">
    <source>
        <dbReference type="Proteomes" id="UP000572817"/>
    </source>
</evidence>
<keyword evidence="11" id="KW-0347">Helicase</keyword>
<dbReference type="PANTHER" id="PTHR31145">
    <property type="entry name" value="INTEGRAL MEMBRANE PROTEIN (AFU_ORTHOLOGUE AFUA_7G01610)"/>
    <property type="match status" value="1"/>
</dbReference>
<feature type="short sequence motif" description="Q motif" evidence="21">
    <location>
        <begin position="116"/>
        <end position="144"/>
    </location>
</feature>
<keyword evidence="9" id="KW-0547">Nucleotide-binding</keyword>
<dbReference type="InterPro" id="IPR001650">
    <property type="entry name" value="Helicase_C-like"/>
</dbReference>
<evidence type="ECO:0000256" key="12">
    <source>
        <dbReference type="ARBA" id="ARBA00022840"/>
    </source>
</evidence>
<dbReference type="PROSITE" id="PS51194">
    <property type="entry name" value="HELICASE_CTER"/>
    <property type="match status" value="1"/>
</dbReference>
<evidence type="ECO:0000256" key="5">
    <source>
        <dbReference type="ARBA" id="ARBA00022517"/>
    </source>
</evidence>
<dbReference type="OrthoDB" id="5212126at2759"/>
<feature type="transmembrane region" description="Helical" evidence="23">
    <location>
        <begin position="1175"/>
        <end position="1196"/>
    </location>
</feature>
<name>A0A8H4IS85_9PEZI</name>
<feature type="domain" description="Helicase C-terminal" evidence="25">
    <location>
        <begin position="338"/>
        <end position="507"/>
    </location>
</feature>
<feature type="transmembrane region" description="Helical" evidence="23">
    <location>
        <begin position="979"/>
        <end position="1000"/>
    </location>
</feature>
<keyword evidence="14 23" id="KW-1133">Transmembrane helix</keyword>
<feature type="compositionally biased region" description="Basic residues" evidence="22">
    <location>
        <begin position="42"/>
        <end position="53"/>
    </location>
</feature>
<evidence type="ECO:0000256" key="11">
    <source>
        <dbReference type="ARBA" id="ARBA00022806"/>
    </source>
</evidence>
<evidence type="ECO:0000256" key="13">
    <source>
        <dbReference type="ARBA" id="ARBA00022884"/>
    </source>
</evidence>
<dbReference type="PROSITE" id="PS00039">
    <property type="entry name" value="DEAD_ATP_HELICASE"/>
    <property type="match status" value="1"/>
</dbReference>
<evidence type="ECO:0000256" key="4">
    <source>
        <dbReference type="ARBA" id="ARBA00012552"/>
    </source>
</evidence>
<gene>
    <name evidence="28" type="ORF">GTA08_BOTSDO06965</name>
    <name evidence="27" type="ORF">GTA08_BOTSDO11159</name>
</gene>
<dbReference type="GO" id="GO:0016787">
    <property type="term" value="F:hydrolase activity"/>
    <property type="evidence" value="ECO:0007669"/>
    <property type="project" value="UniProtKB-KW"/>
</dbReference>
<dbReference type="Proteomes" id="UP000572817">
    <property type="component" value="Unassembled WGS sequence"/>
</dbReference>
<evidence type="ECO:0000256" key="7">
    <source>
        <dbReference type="ARBA" id="ARBA00022692"/>
    </source>
</evidence>
<keyword evidence="29" id="KW-1185">Reference proteome</keyword>
<evidence type="ECO:0000256" key="22">
    <source>
        <dbReference type="SAM" id="MobiDB-lite"/>
    </source>
</evidence>
<dbReference type="GO" id="GO:0005730">
    <property type="term" value="C:nucleolus"/>
    <property type="evidence" value="ECO:0007669"/>
    <property type="project" value="UniProtKB-SubCell"/>
</dbReference>
<dbReference type="CDD" id="cd18787">
    <property type="entry name" value="SF2_C_DEAD"/>
    <property type="match status" value="1"/>
</dbReference>
<dbReference type="PROSITE" id="PS51192">
    <property type="entry name" value="HELICASE_ATP_BIND_1"/>
    <property type="match status" value="1"/>
</dbReference>
<evidence type="ECO:0000256" key="1">
    <source>
        <dbReference type="ARBA" id="ARBA00004141"/>
    </source>
</evidence>
<dbReference type="GO" id="GO:0005524">
    <property type="term" value="F:ATP binding"/>
    <property type="evidence" value="ECO:0007669"/>
    <property type="project" value="UniProtKB-KW"/>
</dbReference>
<dbReference type="InterPro" id="IPR010308">
    <property type="entry name" value="TRP_C"/>
</dbReference>
<feature type="domain" description="DEAD-box RNA helicase Q" evidence="26">
    <location>
        <begin position="116"/>
        <end position="144"/>
    </location>
</feature>
<evidence type="ECO:0000256" key="15">
    <source>
        <dbReference type="ARBA" id="ARBA00023136"/>
    </source>
</evidence>
<comment type="similarity">
    <text evidence="18">Belongs to the DEAD box helicase family. DDX18/HAS1 subfamily.</text>
</comment>
<dbReference type="SMART" id="SM01320">
    <property type="entry name" value="TRP_N"/>
    <property type="match status" value="1"/>
</dbReference>
<feature type="compositionally biased region" description="Acidic residues" evidence="22">
    <location>
        <begin position="57"/>
        <end position="100"/>
    </location>
</feature>
<dbReference type="PANTHER" id="PTHR31145:SF2">
    <property type="entry name" value="FLAVIN CARRIER PROTEIN 2"/>
    <property type="match status" value="1"/>
</dbReference>
<dbReference type="Pfam" id="PF00270">
    <property type="entry name" value="DEAD"/>
    <property type="match status" value="1"/>
</dbReference>
<keyword evidence="7 23" id="KW-0812">Transmembrane</keyword>
<comment type="similarity">
    <text evidence="3">Belongs to the transient receptor potential (TRP) ion channel family.</text>
</comment>
<dbReference type="GO" id="GO:0003724">
    <property type="term" value="F:RNA helicase activity"/>
    <property type="evidence" value="ECO:0007669"/>
    <property type="project" value="UniProtKB-EC"/>
</dbReference>
<keyword evidence="16" id="KW-0539">Nucleus</keyword>
<evidence type="ECO:0000256" key="8">
    <source>
        <dbReference type="ARBA" id="ARBA00022729"/>
    </source>
</evidence>
<keyword evidence="15 23" id="KW-0472">Membrane</keyword>
<dbReference type="InterPro" id="IPR025313">
    <property type="entry name" value="SPB4-like_CTE"/>
</dbReference>
<dbReference type="PROSITE" id="PS51195">
    <property type="entry name" value="Q_MOTIF"/>
    <property type="match status" value="1"/>
</dbReference>
<keyword evidence="8" id="KW-0732">Signal</keyword>
<feature type="domain" description="Helicase ATP-binding" evidence="24">
    <location>
        <begin position="147"/>
        <end position="324"/>
    </location>
</feature>
<dbReference type="InterPro" id="IPR044773">
    <property type="entry name" value="DDX18/Has1_DEADc"/>
</dbReference>
<dbReference type="Gene3D" id="3.40.50.300">
    <property type="entry name" value="P-loop containing nucleotide triphosphate hydrolases"/>
    <property type="match status" value="2"/>
</dbReference>
<feature type="transmembrane region" description="Helical" evidence="23">
    <location>
        <begin position="1021"/>
        <end position="1048"/>
    </location>
</feature>
<dbReference type="Pfam" id="PF14558">
    <property type="entry name" value="TRP_N"/>
    <property type="match status" value="1"/>
</dbReference>
<keyword evidence="13" id="KW-0694">RNA-binding</keyword>
<feature type="transmembrane region" description="Helical" evidence="23">
    <location>
        <begin position="1143"/>
        <end position="1163"/>
    </location>
</feature>
<evidence type="ECO:0000256" key="20">
    <source>
        <dbReference type="ARBA" id="ARBA00047984"/>
    </source>
</evidence>
<dbReference type="SMART" id="SM00490">
    <property type="entry name" value="HELICc"/>
    <property type="match status" value="1"/>
</dbReference>
<evidence type="ECO:0000256" key="23">
    <source>
        <dbReference type="SAM" id="Phobius"/>
    </source>
</evidence>
<dbReference type="EMBL" id="WWBZ02000082">
    <property type="protein sequence ID" value="KAF4300816.1"/>
    <property type="molecule type" value="Genomic_DNA"/>
</dbReference>
<feature type="compositionally biased region" description="Basic residues" evidence="22">
    <location>
        <begin position="10"/>
        <end position="19"/>
    </location>
</feature>
<feature type="region of interest" description="Disordered" evidence="22">
    <location>
        <begin position="1264"/>
        <end position="1375"/>
    </location>
</feature>
<evidence type="ECO:0000259" key="24">
    <source>
        <dbReference type="PROSITE" id="PS51192"/>
    </source>
</evidence>
<evidence type="ECO:0000256" key="19">
    <source>
        <dbReference type="ARBA" id="ARBA00024365"/>
    </source>
</evidence>
<evidence type="ECO:0000313" key="27">
    <source>
        <dbReference type="EMBL" id="KAF4300816.1"/>
    </source>
</evidence>
<dbReference type="GO" id="GO:0009272">
    <property type="term" value="P:fungal-type cell wall biogenesis"/>
    <property type="evidence" value="ECO:0007669"/>
    <property type="project" value="TreeGrafter"/>
</dbReference>
<dbReference type="EC" id="3.6.4.13" evidence="4"/>
<dbReference type="GO" id="GO:0003723">
    <property type="term" value="F:RNA binding"/>
    <property type="evidence" value="ECO:0007669"/>
    <property type="project" value="UniProtKB-KW"/>
</dbReference>
<evidence type="ECO:0000256" key="9">
    <source>
        <dbReference type="ARBA" id="ARBA00022741"/>
    </source>
</evidence>
<dbReference type="InterPro" id="IPR014014">
    <property type="entry name" value="RNA_helicase_DEAD_Q_motif"/>
</dbReference>
<evidence type="ECO:0000256" key="16">
    <source>
        <dbReference type="ARBA" id="ARBA00023242"/>
    </source>
</evidence>
<comment type="catalytic activity">
    <reaction evidence="20">
        <text>ATP + H2O = ADP + phosphate + H(+)</text>
        <dbReference type="Rhea" id="RHEA:13065"/>
        <dbReference type="ChEBI" id="CHEBI:15377"/>
        <dbReference type="ChEBI" id="CHEBI:15378"/>
        <dbReference type="ChEBI" id="CHEBI:30616"/>
        <dbReference type="ChEBI" id="CHEBI:43474"/>
        <dbReference type="ChEBI" id="CHEBI:456216"/>
        <dbReference type="EC" id="3.6.4.13"/>
    </reaction>
</comment>
<dbReference type="Pfam" id="PF00271">
    <property type="entry name" value="Helicase_C"/>
    <property type="match status" value="1"/>
</dbReference>
<reference evidence="28 29" key="1">
    <citation type="submission" date="2020-04" db="EMBL/GenBank/DDBJ databases">
        <title>Genome Assembly and Annotation of Botryosphaeria dothidea sdau 11-99, a Latent Pathogen of Apple Fruit Ring Rot in China.</title>
        <authorList>
            <person name="Yu C."/>
            <person name="Diao Y."/>
            <person name="Lu Q."/>
            <person name="Zhao J."/>
            <person name="Cui S."/>
            <person name="Peng C."/>
            <person name="He B."/>
            <person name="Liu H."/>
        </authorList>
    </citation>
    <scope>NUCLEOTIDE SEQUENCE [LARGE SCALE GENOMIC DNA]</scope>
    <source>
        <strain evidence="28">Sdau11-99</strain>
        <strain evidence="29">sdau11-99</strain>
    </source>
</reference>
<dbReference type="Pfam" id="PF13959">
    <property type="entry name" value="CTE_SPB4"/>
    <property type="match status" value="1"/>
</dbReference>
<evidence type="ECO:0000256" key="10">
    <source>
        <dbReference type="ARBA" id="ARBA00022801"/>
    </source>
</evidence>
<feature type="transmembrane region" description="Helical" evidence="23">
    <location>
        <begin position="1117"/>
        <end position="1137"/>
    </location>
</feature>
<evidence type="ECO:0000256" key="6">
    <source>
        <dbReference type="ARBA" id="ARBA00022552"/>
    </source>
</evidence>
<dbReference type="GO" id="GO:0006364">
    <property type="term" value="P:rRNA processing"/>
    <property type="evidence" value="ECO:0007669"/>
    <property type="project" value="UniProtKB-KW"/>
</dbReference>
<dbReference type="InterPro" id="IPR040241">
    <property type="entry name" value="TRP_Flc/Pkd2-like"/>
</dbReference>
<dbReference type="GO" id="GO:0016020">
    <property type="term" value="C:membrane"/>
    <property type="evidence" value="ECO:0007669"/>
    <property type="project" value="UniProtKB-SubCell"/>
</dbReference>
<feature type="region of interest" description="Disordered" evidence="22">
    <location>
        <begin position="1"/>
        <end position="117"/>
    </location>
</feature>
<evidence type="ECO:0000256" key="14">
    <source>
        <dbReference type="ARBA" id="ARBA00022989"/>
    </source>
</evidence>
<dbReference type="SMART" id="SM00487">
    <property type="entry name" value="DEXDc"/>
    <property type="match status" value="1"/>
</dbReference>
<dbReference type="GO" id="GO:0055085">
    <property type="term" value="P:transmembrane transport"/>
    <property type="evidence" value="ECO:0007669"/>
    <property type="project" value="TreeGrafter"/>
</dbReference>
<protein>
    <recommendedName>
        <fullName evidence="4">RNA helicase</fullName>
        <ecNumber evidence="4">3.6.4.13</ecNumber>
    </recommendedName>
</protein>
<comment type="subunit">
    <text evidence="19">Associates in the nucleolus with the 60S and pre-60S ribosomal subunits.</text>
</comment>
<evidence type="ECO:0000256" key="21">
    <source>
        <dbReference type="PROSITE-ProRule" id="PRU00552"/>
    </source>
</evidence>
<dbReference type="InterPro" id="IPR014001">
    <property type="entry name" value="Helicase_ATP-bd"/>
</dbReference>
<dbReference type="Pfam" id="PF06011">
    <property type="entry name" value="TRP"/>
    <property type="match status" value="1"/>
</dbReference>
<dbReference type="SMART" id="SM01178">
    <property type="entry name" value="DUF4217"/>
    <property type="match status" value="1"/>
</dbReference>
<comment type="subcellular location">
    <subcellularLocation>
        <location evidence="1">Membrane</location>
        <topology evidence="1">Multi-pass membrane protein</topology>
    </subcellularLocation>
    <subcellularLocation>
        <location evidence="2">Nucleus</location>
        <location evidence="2">Nucleolus</location>
    </subcellularLocation>
</comment>
<dbReference type="SUPFAM" id="SSF52540">
    <property type="entry name" value="P-loop containing nucleoside triphosphate hydrolases"/>
    <property type="match status" value="1"/>
</dbReference>
<dbReference type="InterPro" id="IPR011545">
    <property type="entry name" value="DEAD/DEAH_box_helicase_dom"/>
</dbReference>
<dbReference type="InterPro" id="IPR032800">
    <property type="entry name" value="TRP_N"/>
</dbReference>
<evidence type="ECO:0000313" key="28">
    <source>
        <dbReference type="EMBL" id="KAF4305273.1"/>
    </source>
</evidence>
<feature type="compositionally biased region" description="Polar residues" evidence="22">
    <location>
        <begin position="31"/>
        <end position="41"/>
    </location>
</feature>
<keyword evidence="10" id="KW-0378">Hydrolase</keyword>
<dbReference type="InterPro" id="IPR000629">
    <property type="entry name" value="RNA-helicase_DEAD-box_CS"/>
</dbReference>
<comment type="function">
    <text evidence="17">ATP-dependent RNA helicase involved in 40S ribosomal subunit biogenesis. Required for the processing and cleavage of 35S pre-rRNA at sites A0, A1, and A2, leading to mature 18S rRNA.</text>
</comment>
<feature type="transmembrane region" description="Helical" evidence="23">
    <location>
        <begin position="1208"/>
        <end position="1233"/>
    </location>
</feature>